<dbReference type="InterPro" id="IPR033133">
    <property type="entry name" value="PUM-HD"/>
</dbReference>
<feature type="region of interest" description="Disordered" evidence="5">
    <location>
        <begin position="1028"/>
        <end position="1080"/>
    </location>
</feature>
<evidence type="ECO:0000256" key="1">
    <source>
        <dbReference type="ARBA" id="ARBA00022737"/>
    </source>
</evidence>
<dbReference type="GO" id="GO:0003729">
    <property type="term" value="F:mRNA binding"/>
    <property type="evidence" value="ECO:0007669"/>
    <property type="project" value="TreeGrafter"/>
</dbReference>
<gene>
    <name evidence="7" type="ORF">RJ639_037757</name>
</gene>
<feature type="compositionally biased region" description="Basic and acidic residues" evidence="5">
    <location>
        <begin position="1028"/>
        <end position="1041"/>
    </location>
</feature>
<dbReference type="InterPro" id="IPR011989">
    <property type="entry name" value="ARM-like"/>
</dbReference>
<sequence>MATESLLRIMDTSGKWASHKEATTFGASSASMAIEEMGLLLKGQKFRGTGRDKVPDRSESAPPSMEGSFAAIEKLLSQQNFTSNASLATGNNSVESRDPEEQYRADPAYLTYYCSNVNLNPRLPPPLISWENRRLVRHIGSIGGDWRLTSFDDSGNGSLRLPHGKLPSHKEESEDDRSPQLAPNDWASRSSGFWSGPEAAASGQPKSMVDFMKVDFSDARPPGKNENSHGLVEEAVTDEDDCSSLHDHSITSSANASALSADDLGKSSFSGSPTAPVSRSSSVDDTRSTHSKPPLYRRRSNVIDVHLEHDVLTSGVTDFDVTRIESGMNSINIRSIPNSENHKHQKDHHQSHQTDMTQQNNNFQVQGAQSQMISQGVSYAYIRANEVHHIPSNSSTAESQPVLQSSGFTPPLYATTAAYMTSPNPYHPNLQPSGYFPPQYSLGGYTFSPTAFSPYIAGHPPRSAVPVAFDATAVPSLNSQASGVTVGGHGVDMQHLNRFYGQLGFPLQPSFSDPLHMQYFQQPFGDPYSVPAQYDHLTPRYGATGSLNNSVDTREGAGLAAHSADQKLYQGSSSRNYKNPRGGDVTSPFYGNPNMGILQLPRSAVSSPVLPGSPVSGTNFPAAGTEVRFSPGFGRIAGAYTGWQGQRGTESFTDAKPYSLLDELKSCSGRRFELSDTAGHIVELRQVLLSLSYLSVVNKCQVIVVYFNYSADQHGSRFIQQKLEKCSAEEKASVFNEVLPHASELMTDVFGNYVIQKFFEYGSPEQRKDLAIRLEGQILPLSLQMYGCRVIQKALEVIEVEQKIKLVHELDGHVMRCVRDQNGNHVIQKCIESIPTEKIKFIISSFRGQVASLSTHPYGCRVIQVGRVLEHCKDELQSQFIVDEILESVCALAQDQYGNYVTQHILERGKPHERSQLIKKLSGRIVHLSQHKFASNVVEKSLEYGDSATREILIGEIVGHGDGSDNLLVYPESVEDLVMINLRMLKQKGKHPRVCEGVLNFDARDPGDVQVGEALPLRRQVAVWDDRPKSPWHDLARGGGDRRHHGGVPKTTDDERSNDERRHCHHKGKSHEGRKGEGSHMTRVQGAIKSWLLLCSRAALSPELPTPWLGDCTTPEKKKRATRVILPRAGGLHMWALQKLDDVVQEEFKEDTSRVMMKDQYANYVVQRILQTSVGDQREELLSRIRIHLNLLKKYTYGKHIVARFEQLYGEGAYSTMFAFFYVRRLSLLLFCFWFFKLSCLVGNVYKLLWEVLTTRLQKVFAEIVYVSYDAFVRGRQDAMLTLKMSAQTLASDLESRGLIGKLKIEKTNDYANWSFRPACWRDWLSAASGGSGWVLSFSRGIGHGNFLMTIVSSLSYGGLETVAVSKGFFSGVSVMVKLWLLC</sequence>
<keyword evidence="3" id="KW-0694">RNA-binding</keyword>
<feature type="compositionally biased region" description="Basic and acidic residues" evidence="5">
    <location>
        <begin position="49"/>
        <end position="59"/>
    </location>
</feature>
<feature type="compositionally biased region" description="Basic and acidic residues" evidence="5">
    <location>
        <begin position="168"/>
        <end position="178"/>
    </location>
</feature>
<feature type="repeat" description="Pumilio" evidence="4">
    <location>
        <begin position="884"/>
        <end position="919"/>
    </location>
</feature>
<protein>
    <recommendedName>
        <fullName evidence="6">PUM-HD domain-containing protein</fullName>
    </recommendedName>
</protein>
<evidence type="ECO:0000256" key="2">
    <source>
        <dbReference type="ARBA" id="ARBA00022845"/>
    </source>
</evidence>
<dbReference type="InterPro" id="IPR033712">
    <property type="entry name" value="Pumilio_RNA-bd"/>
</dbReference>
<name>A0AA88WKY8_9ASTE</name>
<dbReference type="GO" id="GO:0006417">
    <property type="term" value="P:regulation of translation"/>
    <property type="evidence" value="ECO:0007669"/>
    <property type="project" value="UniProtKB-KW"/>
</dbReference>
<feature type="repeat" description="Pumilio" evidence="4">
    <location>
        <begin position="737"/>
        <end position="773"/>
    </location>
</feature>
<dbReference type="SUPFAM" id="SSF48371">
    <property type="entry name" value="ARM repeat"/>
    <property type="match status" value="1"/>
</dbReference>
<dbReference type="InterPro" id="IPR016024">
    <property type="entry name" value="ARM-type_fold"/>
</dbReference>
<feature type="compositionally biased region" description="Basic and acidic residues" evidence="5">
    <location>
        <begin position="1051"/>
        <end position="1062"/>
    </location>
</feature>
<feature type="region of interest" description="Disordered" evidence="5">
    <location>
        <begin position="44"/>
        <end position="65"/>
    </location>
</feature>
<accession>A0AA88WKY8</accession>
<feature type="repeat" description="Pumilio" evidence="4">
    <location>
        <begin position="774"/>
        <end position="808"/>
    </location>
</feature>
<feature type="repeat" description="Pumilio" evidence="4">
    <location>
        <begin position="809"/>
        <end position="844"/>
    </location>
</feature>
<keyword evidence="2" id="KW-0810">Translation regulation</keyword>
<dbReference type="CDD" id="cd07920">
    <property type="entry name" value="Pumilio"/>
    <property type="match status" value="1"/>
</dbReference>
<dbReference type="Proteomes" id="UP001188597">
    <property type="component" value="Unassembled WGS sequence"/>
</dbReference>
<dbReference type="EMBL" id="JAVXUP010000405">
    <property type="protein sequence ID" value="KAK3028734.1"/>
    <property type="molecule type" value="Genomic_DNA"/>
</dbReference>
<dbReference type="InterPro" id="IPR001313">
    <property type="entry name" value="Pumilio_RNA-bd_rpt"/>
</dbReference>
<keyword evidence="8" id="KW-1185">Reference proteome</keyword>
<evidence type="ECO:0000256" key="3">
    <source>
        <dbReference type="ARBA" id="ARBA00022884"/>
    </source>
</evidence>
<feature type="compositionally biased region" description="Basic and acidic residues" evidence="5">
    <location>
        <begin position="1070"/>
        <end position="1080"/>
    </location>
</feature>
<organism evidence="7 8">
    <name type="scientific">Escallonia herrerae</name>
    <dbReference type="NCBI Taxonomy" id="1293975"/>
    <lineage>
        <taxon>Eukaryota</taxon>
        <taxon>Viridiplantae</taxon>
        <taxon>Streptophyta</taxon>
        <taxon>Embryophyta</taxon>
        <taxon>Tracheophyta</taxon>
        <taxon>Spermatophyta</taxon>
        <taxon>Magnoliopsida</taxon>
        <taxon>eudicotyledons</taxon>
        <taxon>Gunneridae</taxon>
        <taxon>Pentapetalae</taxon>
        <taxon>asterids</taxon>
        <taxon>campanulids</taxon>
        <taxon>Escalloniales</taxon>
        <taxon>Escalloniaceae</taxon>
        <taxon>Escallonia</taxon>
    </lineage>
</organism>
<dbReference type="PROSITE" id="PS50303">
    <property type="entry name" value="PUM_HD"/>
    <property type="match status" value="1"/>
</dbReference>
<dbReference type="Pfam" id="PF00806">
    <property type="entry name" value="PUF"/>
    <property type="match status" value="8"/>
</dbReference>
<comment type="caution">
    <text evidence="7">The sequence shown here is derived from an EMBL/GenBank/DDBJ whole genome shotgun (WGS) entry which is preliminary data.</text>
</comment>
<feature type="domain" description="PUM-HD" evidence="6">
    <location>
        <begin position="676"/>
        <end position="1209"/>
    </location>
</feature>
<feature type="region of interest" description="Disordered" evidence="5">
    <location>
        <begin position="264"/>
        <end position="297"/>
    </location>
</feature>
<feature type="region of interest" description="Disordered" evidence="5">
    <location>
        <begin position="158"/>
        <end position="205"/>
    </location>
</feature>
<feature type="repeat" description="Pumilio" evidence="4">
    <location>
        <begin position="920"/>
        <end position="955"/>
    </location>
</feature>
<dbReference type="GO" id="GO:0005737">
    <property type="term" value="C:cytoplasm"/>
    <property type="evidence" value="ECO:0007669"/>
    <property type="project" value="TreeGrafter"/>
</dbReference>
<reference evidence="7" key="1">
    <citation type="submission" date="2022-12" db="EMBL/GenBank/DDBJ databases">
        <title>Draft genome assemblies for two species of Escallonia (Escalloniales).</title>
        <authorList>
            <person name="Chanderbali A."/>
            <person name="Dervinis C."/>
            <person name="Anghel I."/>
            <person name="Soltis D."/>
            <person name="Soltis P."/>
            <person name="Zapata F."/>
        </authorList>
    </citation>
    <scope>NUCLEOTIDE SEQUENCE</scope>
    <source>
        <strain evidence="7">UCBG64.0493</strain>
        <tissue evidence="7">Leaf</tissue>
    </source>
</reference>
<dbReference type="PANTHER" id="PTHR12537:SF119">
    <property type="entry name" value="PUMILIO HOMOLOG 6, CHLOROPLASTIC"/>
    <property type="match status" value="1"/>
</dbReference>
<evidence type="ECO:0000313" key="8">
    <source>
        <dbReference type="Proteomes" id="UP001188597"/>
    </source>
</evidence>
<feature type="repeat" description="Pumilio" evidence="4">
    <location>
        <begin position="1147"/>
        <end position="1183"/>
    </location>
</feature>
<proteinExistence type="predicted"/>
<evidence type="ECO:0000259" key="6">
    <source>
        <dbReference type="PROSITE" id="PS50303"/>
    </source>
</evidence>
<feature type="repeat" description="Pumilio" evidence="4">
    <location>
        <begin position="701"/>
        <end position="736"/>
    </location>
</feature>
<evidence type="ECO:0000313" key="7">
    <source>
        <dbReference type="EMBL" id="KAK3028734.1"/>
    </source>
</evidence>
<keyword evidence="1" id="KW-0677">Repeat</keyword>
<evidence type="ECO:0000256" key="4">
    <source>
        <dbReference type="PROSITE-ProRule" id="PRU00317"/>
    </source>
</evidence>
<dbReference type="PROSITE" id="PS50302">
    <property type="entry name" value="PUM"/>
    <property type="match status" value="7"/>
</dbReference>
<dbReference type="Gene3D" id="1.25.10.10">
    <property type="entry name" value="Leucine-rich Repeat Variant"/>
    <property type="match status" value="2"/>
</dbReference>
<evidence type="ECO:0000256" key="5">
    <source>
        <dbReference type="SAM" id="MobiDB-lite"/>
    </source>
</evidence>
<dbReference type="SMART" id="SM00025">
    <property type="entry name" value="Pumilio"/>
    <property type="match status" value="8"/>
</dbReference>
<dbReference type="PANTHER" id="PTHR12537">
    <property type="entry name" value="RNA BINDING PROTEIN PUMILIO-RELATED"/>
    <property type="match status" value="1"/>
</dbReference>